<accession>A0A3P7UR79</accession>
<gene>
    <name evidence="1" type="ORF">HPBE_LOCUS3392</name>
</gene>
<dbReference type="Proteomes" id="UP000050761">
    <property type="component" value="Unassembled WGS sequence"/>
</dbReference>
<dbReference type="AlphaFoldDB" id="A0A183FB49"/>
<proteinExistence type="predicted"/>
<evidence type="ECO:0000313" key="1">
    <source>
        <dbReference type="EMBL" id="VDO34379.1"/>
    </source>
</evidence>
<protein>
    <submittedName>
        <fullName evidence="3">MEDS domain-containing protein</fullName>
    </submittedName>
</protein>
<name>A0A183FB49_HELPZ</name>
<reference evidence="1 2" key="1">
    <citation type="submission" date="2018-11" db="EMBL/GenBank/DDBJ databases">
        <authorList>
            <consortium name="Pathogen Informatics"/>
        </authorList>
    </citation>
    <scope>NUCLEOTIDE SEQUENCE [LARGE SCALE GENOMIC DNA]</scope>
</reference>
<evidence type="ECO:0000313" key="2">
    <source>
        <dbReference type="Proteomes" id="UP000050761"/>
    </source>
</evidence>
<dbReference type="EMBL" id="UZAH01008562">
    <property type="protein sequence ID" value="VDO34379.1"/>
    <property type="molecule type" value="Genomic_DNA"/>
</dbReference>
<organism evidence="2 3">
    <name type="scientific">Heligmosomoides polygyrus</name>
    <name type="common">Parasitic roundworm</name>
    <dbReference type="NCBI Taxonomy" id="6339"/>
    <lineage>
        <taxon>Eukaryota</taxon>
        <taxon>Metazoa</taxon>
        <taxon>Ecdysozoa</taxon>
        <taxon>Nematoda</taxon>
        <taxon>Chromadorea</taxon>
        <taxon>Rhabditida</taxon>
        <taxon>Rhabditina</taxon>
        <taxon>Rhabditomorpha</taxon>
        <taxon>Strongyloidea</taxon>
        <taxon>Heligmosomidae</taxon>
        <taxon>Heligmosomoides</taxon>
    </lineage>
</organism>
<accession>A0A183FB49</accession>
<keyword evidence="2" id="KW-1185">Reference proteome</keyword>
<dbReference type="WBParaSite" id="HPBE_0000339101-mRNA-1">
    <property type="protein sequence ID" value="HPBE_0000339101-mRNA-1"/>
    <property type="gene ID" value="HPBE_0000339101"/>
</dbReference>
<reference evidence="3" key="2">
    <citation type="submission" date="2019-09" db="UniProtKB">
        <authorList>
            <consortium name="WormBaseParasite"/>
        </authorList>
    </citation>
    <scope>IDENTIFICATION</scope>
</reference>
<dbReference type="OrthoDB" id="5874764at2759"/>
<sequence>MNAALYDTILHYLSSVDPDLQSVLCCVSEEDSRSQFSKVLLYLEDFWAYLDVDAVLIFFKGIQFYSFMTSRIEKSLEGIEDDSVKKRVILRTLPLLGNEAIYDLMRAIYDHSEKSADFVNRLHPGFLRFYNLLVKERCHPRGVVYFCPTGVPVEDVMKTDLSTAQKYKVNLNYEDLPPALLRGEHLAGRLLKSIDQRLFAGDCFFKRRLQTIS</sequence>
<evidence type="ECO:0000313" key="3">
    <source>
        <dbReference type="WBParaSite" id="HPBE_0000339101-mRNA-1"/>
    </source>
</evidence>